<dbReference type="PRINTS" id="PR00038">
    <property type="entry name" value="HTHLUXR"/>
</dbReference>
<accession>A0A8J3I7U0</accession>
<organism evidence="5 6">
    <name type="scientific">Reticulibacter mediterranei</name>
    <dbReference type="NCBI Taxonomy" id="2778369"/>
    <lineage>
        <taxon>Bacteria</taxon>
        <taxon>Bacillati</taxon>
        <taxon>Chloroflexota</taxon>
        <taxon>Ktedonobacteria</taxon>
        <taxon>Ktedonobacterales</taxon>
        <taxon>Reticulibacteraceae</taxon>
        <taxon>Reticulibacter</taxon>
    </lineage>
</organism>
<evidence type="ECO:0000256" key="3">
    <source>
        <dbReference type="ARBA" id="ARBA00023163"/>
    </source>
</evidence>
<dbReference type="Pfam" id="PF25873">
    <property type="entry name" value="WHD_MalT"/>
    <property type="match status" value="1"/>
</dbReference>
<dbReference type="CDD" id="cd06170">
    <property type="entry name" value="LuxR_C_like"/>
    <property type="match status" value="1"/>
</dbReference>
<evidence type="ECO:0000256" key="2">
    <source>
        <dbReference type="ARBA" id="ARBA00023125"/>
    </source>
</evidence>
<dbReference type="EMBL" id="BNJK01000001">
    <property type="protein sequence ID" value="GHO90434.1"/>
    <property type="molecule type" value="Genomic_DNA"/>
</dbReference>
<feature type="domain" description="HTH luxR-type" evidence="4">
    <location>
        <begin position="856"/>
        <end position="921"/>
    </location>
</feature>
<evidence type="ECO:0000256" key="1">
    <source>
        <dbReference type="ARBA" id="ARBA00023015"/>
    </source>
</evidence>
<name>A0A8J3I7U0_9CHLR</name>
<keyword evidence="2" id="KW-0238">DNA-binding</keyword>
<dbReference type="PROSITE" id="PS50043">
    <property type="entry name" value="HTH_LUXR_2"/>
    <property type="match status" value="1"/>
</dbReference>
<dbReference type="GO" id="GO:0003677">
    <property type="term" value="F:DNA binding"/>
    <property type="evidence" value="ECO:0007669"/>
    <property type="project" value="UniProtKB-KW"/>
</dbReference>
<evidence type="ECO:0000259" key="4">
    <source>
        <dbReference type="PROSITE" id="PS50043"/>
    </source>
</evidence>
<dbReference type="Gene3D" id="1.10.10.10">
    <property type="entry name" value="Winged helix-like DNA-binding domain superfamily/Winged helix DNA-binding domain"/>
    <property type="match status" value="1"/>
</dbReference>
<dbReference type="Pfam" id="PF17874">
    <property type="entry name" value="TPR_MalT"/>
    <property type="match status" value="1"/>
</dbReference>
<gene>
    <name evidence="5" type="ORF">KSF_004820</name>
</gene>
<dbReference type="Pfam" id="PF00196">
    <property type="entry name" value="GerE"/>
    <property type="match status" value="1"/>
</dbReference>
<dbReference type="PANTHER" id="PTHR44688">
    <property type="entry name" value="DNA-BINDING TRANSCRIPTIONAL ACTIVATOR DEVR_DOSR"/>
    <property type="match status" value="1"/>
</dbReference>
<dbReference type="PROSITE" id="PS00622">
    <property type="entry name" value="HTH_LUXR_1"/>
    <property type="match status" value="1"/>
</dbReference>
<reference evidence="5" key="1">
    <citation type="submission" date="2020-10" db="EMBL/GenBank/DDBJ databases">
        <title>Taxonomic study of unclassified bacteria belonging to the class Ktedonobacteria.</title>
        <authorList>
            <person name="Yabe S."/>
            <person name="Wang C.M."/>
            <person name="Zheng Y."/>
            <person name="Sakai Y."/>
            <person name="Cavaletti L."/>
            <person name="Monciardini P."/>
            <person name="Donadio S."/>
        </authorList>
    </citation>
    <scope>NUCLEOTIDE SEQUENCE</scope>
    <source>
        <strain evidence="5">ID150040</strain>
    </source>
</reference>
<dbReference type="AlphaFoldDB" id="A0A8J3I7U0"/>
<dbReference type="Proteomes" id="UP000597444">
    <property type="component" value="Unassembled WGS sequence"/>
</dbReference>
<dbReference type="PANTHER" id="PTHR44688:SF16">
    <property type="entry name" value="DNA-BINDING TRANSCRIPTIONAL ACTIVATOR DEVR_DOSR"/>
    <property type="match status" value="1"/>
</dbReference>
<dbReference type="RefSeq" id="WP_220201399.1">
    <property type="nucleotide sequence ID" value="NZ_BNJK01000001.1"/>
</dbReference>
<dbReference type="InterPro" id="IPR036388">
    <property type="entry name" value="WH-like_DNA-bd_sf"/>
</dbReference>
<keyword evidence="3" id="KW-0804">Transcription</keyword>
<sequence length="923" mass="104517">MPEPDLIITKFTIPPVRPVALHRPHLLTILNQSYSIPFALISAGAGFGKTTLLSTWACQSTSQVAWLTLDEHDNDPTRFWTYVIAALRKACSPPIGETTLTMLYSLQPPGLRVALTPLINELAALSQDTVLILDDYHLIHEQTLHDSLQFLLDHLPASMHLLLASRADPPLALSRLRAKRQIIEVRETGLRLCGEESARFLKEVMDISLSAEEVAHLEKRTEGWITGFQLAALSLHRHTSVSAFLQAFTGNHRLVRDYVQEEILEPLPKEQQQFLLHTSVLERMNAETCQSLTGEQDSQQMLEALERANLFLVPLDEERYWYRFHTLFREVLLARLQATQPEQVPILHRKAALWYHQQGWLHEALSHATASQDFWFVAELLEGYTERLYLQGELKTLLTWIKHLPQEVLHAHPRLATSYILAFNMLSPFTDGVEKEYLNLLWMSMEQTLQNKDQAILTDAERDRLHHRMMILQVWKLGKKALSDGNVEQLNSLVESLQHLSLDDDVVWRQQLKGGVAMTARLSGKIPIMVAALQEIREMTRMAPNHYQEVQTLWGLITALIASGQLRLAHEHCQEFQQLVDHLGGPLPIAAYPDLFQAQLAYSWNQLERANSAAQRAIEKTAPMQYLDILMEAYEVTARCCMAQGDLTGAEDAVRQMESLHQSVGTLLFRSRIESLWVHLWLAQGNLTRAIDWAEHTSYRREFLVYNHESASLSLVRVLVAEQRYSQALQMLDALLEAAKQEARLRSLITVLSLYVATLQAAGATHEALQVLDRLLAEAEPEGEQRVFLDVGEPMHQILQIWLASHIQQLHGASPTLISYAQTLLAGFANEQRPKAEKKPILIGSSSFSYPPSQAVPLLAEPLTPREQEVLCLLAQGASNQEIATRLVISLRTVKKHVSNLLLKLMAQNRTHAVARARELSLL</sequence>
<dbReference type="InterPro" id="IPR000792">
    <property type="entry name" value="Tscrpt_reg_LuxR_C"/>
</dbReference>
<dbReference type="InterPro" id="IPR016032">
    <property type="entry name" value="Sig_transdc_resp-reg_C-effctor"/>
</dbReference>
<dbReference type="InterPro" id="IPR059106">
    <property type="entry name" value="WHD_MalT"/>
</dbReference>
<dbReference type="GO" id="GO:0006355">
    <property type="term" value="P:regulation of DNA-templated transcription"/>
    <property type="evidence" value="ECO:0007669"/>
    <property type="project" value="InterPro"/>
</dbReference>
<keyword evidence="6" id="KW-1185">Reference proteome</keyword>
<comment type="caution">
    <text evidence="5">The sequence shown here is derived from an EMBL/GenBank/DDBJ whole genome shotgun (WGS) entry which is preliminary data.</text>
</comment>
<dbReference type="InterPro" id="IPR011990">
    <property type="entry name" value="TPR-like_helical_dom_sf"/>
</dbReference>
<protein>
    <recommendedName>
        <fullName evidence="4">HTH luxR-type domain-containing protein</fullName>
    </recommendedName>
</protein>
<proteinExistence type="predicted"/>
<evidence type="ECO:0000313" key="5">
    <source>
        <dbReference type="EMBL" id="GHO90434.1"/>
    </source>
</evidence>
<dbReference type="SMART" id="SM00421">
    <property type="entry name" value="HTH_LUXR"/>
    <property type="match status" value="1"/>
</dbReference>
<dbReference type="SUPFAM" id="SSF46894">
    <property type="entry name" value="C-terminal effector domain of the bipartite response regulators"/>
    <property type="match status" value="1"/>
</dbReference>
<evidence type="ECO:0000313" key="6">
    <source>
        <dbReference type="Proteomes" id="UP000597444"/>
    </source>
</evidence>
<keyword evidence="1" id="KW-0805">Transcription regulation</keyword>
<dbReference type="SUPFAM" id="SSF48452">
    <property type="entry name" value="TPR-like"/>
    <property type="match status" value="1"/>
</dbReference>
<dbReference type="InterPro" id="IPR041617">
    <property type="entry name" value="TPR_MalT"/>
</dbReference>
<dbReference type="Gene3D" id="1.25.40.10">
    <property type="entry name" value="Tetratricopeptide repeat domain"/>
    <property type="match status" value="1"/>
</dbReference>